<sequence>MNREQLEKDITDVASKLDEALNCPVVEDLDRGLALLGEVETYLTRSVYGDNSPAQPGGTNIVVLGTTGAGKSTVVSFLFGEGSLFVRYEGQYSRVLETDLPLDGVTIRSGSISSTLLPVVNHVLLGNASAAVWDMPGSRDTRGPFVELVVHLIFKWMLADKKPLRFIIVSPPLLERPQVVALQDIVNGSLIQADNAVVVYTKCSTDFDPRSTADLDIDKSKRSIRSFALPAPTKADPKGSNYSLQHAQQKQEILEAIGGLKSQAVTYKQTLPETTQRLLAKFCETSVAFAREKLSASFLAVYDWNAYRGTLSGMKDTLKRLRCPDALSLETVAETLGRIVPDKSDQIRFDSAVMEAGRRLSLLGMMTDGNVHRQIAGWLTADCLLALEDAKEKLVVLINSVNAYHNVAKLGDAVLMIGAFHLRLSDEQRRIEKFVGIRKGSIASSDAIPVVILVGFASLEVDVTLEMWTNIALVSPLMRVTMKKAFNLSAVGQSKSLDASNLEPGTNGGHGMPGLPGGNLVVVCHELQDNDQKLRGTISCGQQGGDAQNGGEGVNGLDSPFTMEHFSAALTTAIKDELLTTETPCMLPESGIQIVSFKDERSPLAGKFYGTHGKKSWHVQKESEAGTAGVRPGSGGRGGTGGKSGKILLVQPGKSVWEGACCPGKNGHDGVAGKPARDGCPSPNFYATVEQWYAISGWFIKDSFSEPKVYPEEDKISAPPIMNAKPVSSSEPSAVANTSLGMPFVKTKYQFLRSRLESHFSQCDFSELGMWFGGVDMEKSAGKQAAGMA</sequence>
<name>A0A8T1WIF1_9STRA</name>
<evidence type="ECO:0000313" key="3">
    <source>
        <dbReference type="Proteomes" id="UP000693981"/>
    </source>
</evidence>
<comment type="caution">
    <text evidence="2">The sequence shown here is derived from an EMBL/GenBank/DDBJ whole genome shotgun (WGS) entry which is preliminary data.</text>
</comment>
<evidence type="ECO:0000313" key="2">
    <source>
        <dbReference type="EMBL" id="KAG7392134.1"/>
    </source>
</evidence>
<keyword evidence="3" id="KW-1185">Reference proteome</keyword>
<dbReference type="AlphaFoldDB" id="A0A8T1WIF1"/>
<proteinExistence type="predicted"/>
<evidence type="ECO:0000256" key="1">
    <source>
        <dbReference type="SAM" id="MobiDB-lite"/>
    </source>
</evidence>
<dbReference type="Proteomes" id="UP000693981">
    <property type="component" value="Unassembled WGS sequence"/>
</dbReference>
<feature type="compositionally biased region" description="Gly residues" evidence="1">
    <location>
        <begin position="632"/>
        <end position="644"/>
    </location>
</feature>
<protein>
    <submittedName>
        <fullName evidence="2">Uncharacterized protein</fullName>
    </submittedName>
</protein>
<accession>A0A8T1WIF1</accession>
<reference evidence="2" key="1">
    <citation type="submission" date="2021-02" db="EMBL/GenBank/DDBJ databases">
        <authorList>
            <person name="Palmer J.M."/>
        </authorList>
    </citation>
    <scope>NUCLEOTIDE SEQUENCE</scope>
    <source>
        <strain evidence="2">SCRP23</strain>
    </source>
</reference>
<dbReference type="EMBL" id="JAGDFL010000343">
    <property type="protein sequence ID" value="KAG7392134.1"/>
    <property type="molecule type" value="Genomic_DNA"/>
</dbReference>
<dbReference type="OrthoDB" id="125138at2759"/>
<organism evidence="2 3">
    <name type="scientific">Phytophthora boehmeriae</name>
    <dbReference type="NCBI Taxonomy" id="109152"/>
    <lineage>
        <taxon>Eukaryota</taxon>
        <taxon>Sar</taxon>
        <taxon>Stramenopiles</taxon>
        <taxon>Oomycota</taxon>
        <taxon>Peronosporomycetes</taxon>
        <taxon>Peronosporales</taxon>
        <taxon>Peronosporaceae</taxon>
        <taxon>Phytophthora</taxon>
    </lineage>
</organism>
<feature type="region of interest" description="Disordered" evidence="1">
    <location>
        <begin position="616"/>
        <end position="645"/>
    </location>
</feature>
<gene>
    <name evidence="2" type="ORF">PHYBOEH_006470</name>
</gene>